<keyword evidence="1" id="KW-0812">Transmembrane</keyword>
<sequence>MMNSRVSIATGSALLWLGWVQPAHAYLDPGSGSLLLQIILGGLAGVAIAGKLFWTRILDFVGIKKAETAETESDAQG</sequence>
<name>W4M912_9BACT</name>
<evidence type="ECO:0000256" key="1">
    <source>
        <dbReference type="SAM" id="Phobius"/>
    </source>
</evidence>
<keyword evidence="3" id="KW-1185">Reference proteome</keyword>
<reference evidence="2 3" key="1">
    <citation type="journal article" date="2014" name="Nature">
        <title>An environmental bacterial taxon with a large and distinct metabolic repertoire.</title>
        <authorList>
            <person name="Wilson M.C."/>
            <person name="Mori T."/>
            <person name="Ruckert C."/>
            <person name="Uria A.R."/>
            <person name="Helf M.J."/>
            <person name="Takada K."/>
            <person name="Gernert C."/>
            <person name="Steffens U.A."/>
            <person name="Heycke N."/>
            <person name="Schmitt S."/>
            <person name="Rinke C."/>
            <person name="Helfrich E.J."/>
            <person name="Brachmann A.O."/>
            <person name="Gurgui C."/>
            <person name="Wakimoto T."/>
            <person name="Kracht M."/>
            <person name="Crusemann M."/>
            <person name="Hentschel U."/>
            <person name="Abe I."/>
            <person name="Matsunaga S."/>
            <person name="Kalinowski J."/>
            <person name="Takeyama H."/>
            <person name="Piel J."/>
        </authorList>
    </citation>
    <scope>NUCLEOTIDE SEQUENCE [LARGE SCALE GENOMIC DNA]</scope>
    <source>
        <strain evidence="3">TSY2</strain>
    </source>
</reference>
<dbReference type="EMBL" id="AZHX01000699">
    <property type="protein sequence ID" value="ETX06406.1"/>
    <property type="molecule type" value="Genomic_DNA"/>
</dbReference>
<keyword evidence="1" id="KW-1133">Transmembrane helix</keyword>
<evidence type="ECO:0000313" key="2">
    <source>
        <dbReference type="EMBL" id="ETX06406.1"/>
    </source>
</evidence>
<feature type="transmembrane region" description="Helical" evidence="1">
    <location>
        <begin position="35"/>
        <end position="54"/>
    </location>
</feature>
<comment type="caution">
    <text evidence="2">The sequence shown here is derived from an EMBL/GenBank/DDBJ whole genome shotgun (WGS) entry which is preliminary data.</text>
</comment>
<accession>W4M912</accession>
<proteinExistence type="predicted"/>
<protein>
    <submittedName>
        <fullName evidence="2">Uncharacterized protein</fullName>
    </submittedName>
</protein>
<dbReference type="HOGENOM" id="CLU_2631590_0_0_7"/>
<evidence type="ECO:0000313" key="3">
    <source>
        <dbReference type="Proteomes" id="UP000019140"/>
    </source>
</evidence>
<organism evidence="2 3">
    <name type="scientific">Candidatus Entotheonella gemina</name>
    <dbReference type="NCBI Taxonomy" id="1429439"/>
    <lineage>
        <taxon>Bacteria</taxon>
        <taxon>Pseudomonadati</taxon>
        <taxon>Nitrospinota/Tectimicrobiota group</taxon>
        <taxon>Candidatus Tectimicrobiota</taxon>
        <taxon>Candidatus Entotheonellia</taxon>
        <taxon>Candidatus Entotheonellales</taxon>
        <taxon>Candidatus Entotheonellaceae</taxon>
        <taxon>Candidatus Entotheonella</taxon>
    </lineage>
</organism>
<keyword evidence="1" id="KW-0472">Membrane</keyword>
<gene>
    <name evidence="2" type="ORF">ETSY2_17300</name>
</gene>
<dbReference type="Proteomes" id="UP000019140">
    <property type="component" value="Unassembled WGS sequence"/>
</dbReference>
<dbReference type="AlphaFoldDB" id="W4M912"/>